<protein>
    <recommendedName>
        <fullName evidence="1">DUF4283 domain-containing protein</fullName>
    </recommendedName>
</protein>
<dbReference type="Gramene" id="C.cajan_12738.t">
    <property type="protein sequence ID" value="C.cajan_12738.t.cds1"/>
    <property type="gene ID" value="C.cajan_12738"/>
</dbReference>
<dbReference type="EMBL" id="CM003608">
    <property type="protein sequence ID" value="KYP66819.1"/>
    <property type="molecule type" value="Genomic_DNA"/>
</dbReference>
<reference evidence="2 3" key="1">
    <citation type="journal article" date="2012" name="Nat. Biotechnol.">
        <title>Draft genome sequence of pigeonpea (Cajanus cajan), an orphan legume crop of resource-poor farmers.</title>
        <authorList>
            <person name="Varshney R.K."/>
            <person name="Chen W."/>
            <person name="Li Y."/>
            <person name="Bharti A.K."/>
            <person name="Saxena R.K."/>
            <person name="Schlueter J.A."/>
            <person name="Donoghue M.T."/>
            <person name="Azam S."/>
            <person name="Fan G."/>
            <person name="Whaley A.M."/>
            <person name="Farmer A.D."/>
            <person name="Sheridan J."/>
            <person name="Iwata A."/>
            <person name="Tuteja R."/>
            <person name="Penmetsa R.V."/>
            <person name="Wu W."/>
            <person name="Upadhyaya H.D."/>
            <person name="Yang S.P."/>
            <person name="Shah T."/>
            <person name="Saxena K.B."/>
            <person name="Michael T."/>
            <person name="McCombie W.R."/>
            <person name="Yang B."/>
            <person name="Zhang G."/>
            <person name="Yang H."/>
            <person name="Wang J."/>
            <person name="Spillane C."/>
            <person name="Cook D.R."/>
            <person name="May G.D."/>
            <person name="Xu X."/>
            <person name="Jackson S.A."/>
        </authorList>
    </citation>
    <scope>NUCLEOTIDE SEQUENCE [LARGE SCALE GENOMIC DNA]</scope>
    <source>
        <strain evidence="3">cv. Asha</strain>
    </source>
</reference>
<accession>A0A151TIG4</accession>
<gene>
    <name evidence="2" type="ORF">KK1_013130</name>
</gene>
<sequence length="169" mass="20163">MENPEDAVYHEKEVVRDESELDPCPKIYVTQEEFEEWCAPWKNSLVIQVLGKRVAFRMLDNKVQREWARTGVVRLIDMSEDHYLVQFTSEEDYKHALFEGSWLIEDHYIVVQIWKPFFMVTAKQTRKIATWIRLPKLPIELFNDRFLWRVGNKLGTMLKIDKLTLGSFP</sequence>
<name>A0A151TIG4_CAJCA</name>
<dbReference type="InterPro" id="IPR040256">
    <property type="entry name" value="At4g02000-like"/>
</dbReference>
<keyword evidence="3" id="KW-1185">Reference proteome</keyword>
<evidence type="ECO:0000313" key="3">
    <source>
        <dbReference type="Proteomes" id="UP000075243"/>
    </source>
</evidence>
<dbReference type="Pfam" id="PF14111">
    <property type="entry name" value="DUF4283"/>
    <property type="match status" value="1"/>
</dbReference>
<evidence type="ECO:0000259" key="1">
    <source>
        <dbReference type="Pfam" id="PF14111"/>
    </source>
</evidence>
<dbReference type="Proteomes" id="UP000075243">
    <property type="component" value="Chromosome 6"/>
</dbReference>
<dbReference type="PANTHER" id="PTHR31286:SF99">
    <property type="entry name" value="DUF4283 DOMAIN-CONTAINING PROTEIN"/>
    <property type="match status" value="1"/>
</dbReference>
<dbReference type="OMA" id="MSEDHYL"/>
<dbReference type="InterPro" id="IPR025558">
    <property type="entry name" value="DUF4283"/>
</dbReference>
<proteinExistence type="predicted"/>
<evidence type="ECO:0000313" key="2">
    <source>
        <dbReference type="EMBL" id="KYP66819.1"/>
    </source>
</evidence>
<organism evidence="2 3">
    <name type="scientific">Cajanus cajan</name>
    <name type="common">Pigeon pea</name>
    <name type="synonym">Cajanus indicus</name>
    <dbReference type="NCBI Taxonomy" id="3821"/>
    <lineage>
        <taxon>Eukaryota</taxon>
        <taxon>Viridiplantae</taxon>
        <taxon>Streptophyta</taxon>
        <taxon>Embryophyta</taxon>
        <taxon>Tracheophyta</taxon>
        <taxon>Spermatophyta</taxon>
        <taxon>Magnoliopsida</taxon>
        <taxon>eudicotyledons</taxon>
        <taxon>Gunneridae</taxon>
        <taxon>Pentapetalae</taxon>
        <taxon>rosids</taxon>
        <taxon>fabids</taxon>
        <taxon>Fabales</taxon>
        <taxon>Fabaceae</taxon>
        <taxon>Papilionoideae</taxon>
        <taxon>50 kb inversion clade</taxon>
        <taxon>NPAAA clade</taxon>
        <taxon>indigoferoid/millettioid clade</taxon>
        <taxon>Phaseoleae</taxon>
        <taxon>Cajanus</taxon>
    </lineage>
</organism>
<feature type="domain" description="DUF4283" evidence="1">
    <location>
        <begin position="41"/>
        <end position="120"/>
    </location>
</feature>
<dbReference type="AlphaFoldDB" id="A0A151TIG4"/>
<dbReference type="PANTHER" id="PTHR31286">
    <property type="entry name" value="GLYCINE-RICH CELL WALL STRUCTURAL PROTEIN 1.8-LIKE"/>
    <property type="match status" value="1"/>
</dbReference>